<evidence type="ECO:0000256" key="4">
    <source>
        <dbReference type="ARBA" id="ARBA00022989"/>
    </source>
</evidence>
<feature type="transmembrane region" description="Helical" evidence="7">
    <location>
        <begin position="6"/>
        <end position="33"/>
    </location>
</feature>
<name>A0A4V3IIX3_9MICO</name>
<dbReference type="PANTHER" id="PTHR31272">
    <property type="entry name" value="CYTOCHROME C-TYPE BIOGENESIS PROTEIN HI_1454-RELATED"/>
    <property type="match status" value="1"/>
</dbReference>
<evidence type="ECO:0000259" key="8">
    <source>
        <dbReference type="Pfam" id="PF02683"/>
    </source>
</evidence>
<dbReference type="Proteomes" id="UP000298433">
    <property type="component" value="Unassembled WGS sequence"/>
</dbReference>
<keyword evidence="3 7" id="KW-0812">Transmembrane</keyword>
<evidence type="ECO:0000256" key="6">
    <source>
        <dbReference type="SAM" id="MobiDB-lite"/>
    </source>
</evidence>
<evidence type="ECO:0000256" key="7">
    <source>
        <dbReference type="SAM" id="Phobius"/>
    </source>
</evidence>
<evidence type="ECO:0000256" key="2">
    <source>
        <dbReference type="ARBA" id="ARBA00006143"/>
    </source>
</evidence>
<feature type="transmembrane region" description="Helical" evidence="7">
    <location>
        <begin position="245"/>
        <end position="264"/>
    </location>
</feature>
<dbReference type="InterPro" id="IPR003834">
    <property type="entry name" value="Cyt_c_assmbl_TM_dom"/>
</dbReference>
<keyword evidence="10" id="KW-1185">Reference proteome</keyword>
<feature type="compositionally biased region" description="Basic and acidic residues" evidence="6">
    <location>
        <begin position="279"/>
        <end position="292"/>
    </location>
</feature>
<protein>
    <submittedName>
        <fullName evidence="9">Cytochrome c biogenesis protein CcdA</fullName>
    </submittedName>
</protein>
<comment type="similarity">
    <text evidence="2">Belongs to the DsbD family.</text>
</comment>
<keyword evidence="4 7" id="KW-1133">Transmembrane helix</keyword>
<evidence type="ECO:0000313" key="10">
    <source>
        <dbReference type="Proteomes" id="UP000298433"/>
    </source>
</evidence>
<evidence type="ECO:0000256" key="3">
    <source>
        <dbReference type="ARBA" id="ARBA00022692"/>
    </source>
</evidence>
<feature type="region of interest" description="Disordered" evidence="6">
    <location>
        <begin position="273"/>
        <end position="292"/>
    </location>
</feature>
<keyword evidence="5 7" id="KW-0472">Membrane</keyword>
<feature type="transmembrane region" description="Helical" evidence="7">
    <location>
        <begin position="45"/>
        <end position="68"/>
    </location>
</feature>
<feature type="transmembrane region" description="Helical" evidence="7">
    <location>
        <begin position="144"/>
        <end position="169"/>
    </location>
</feature>
<dbReference type="InterPro" id="IPR051790">
    <property type="entry name" value="Cytochrome_c-biogenesis_DsbD"/>
</dbReference>
<organism evidence="9 10">
    <name type="scientific">Cryobacterium cheniae</name>
    <dbReference type="NCBI Taxonomy" id="1259262"/>
    <lineage>
        <taxon>Bacteria</taxon>
        <taxon>Bacillati</taxon>
        <taxon>Actinomycetota</taxon>
        <taxon>Actinomycetes</taxon>
        <taxon>Micrococcales</taxon>
        <taxon>Microbacteriaceae</taxon>
        <taxon>Cryobacterium</taxon>
    </lineage>
</organism>
<dbReference type="AlphaFoldDB" id="A0A4V3IIX3"/>
<accession>A0A4V3IIX3</accession>
<dbReference type="PANTHER" id="PTHR31272:SF4">
    <property type="entry name" value="CYTOCHROME C-TYPE BIOGENESIS PROTEIN HI_1454-RELATED"/>
    <property type="match status" value="1"/>
</dbReference>
<proteinExistence type="inferred from homology"/>
<feature type="transmembrane region" description="Helical" evidence="7">
    <location>
        <begin position="190"/>
        <end position="212"/>
    </location>
</feature>
<dbReference type="OrthoDB" id="4332145at2"/>
<evidence type="ECO:0000256" key="5">
    <source>
        <dbReference type="ARBA" id="ARBA00023136"/>
    </source>
</evidence>
<sequence length="292" mass="30088">MDIGYAGALIGGVLTLLSPCSVLLLPAFFAYAFSTPTKLLARTGLFYLGLIATLVPIGVLAGTLGAFLTQNRTGFVIVAASLVIALGLVQLIGIRLPAFARGGGAEGTSSASVFLLGSVYGVAGVCAGPILGSVLTVAAVSGNAAYGGILLAIYALGMTVPLFVLALVWDRLKIAERGWLRPRMVRIGRWQNSWLLITSGLLSIAIGALLLLTDGTAGLGGVLTIGDQFAAESFVLNASSGVSNLLFGLTAIGVLLVVATIFFVRGRHAADPELPTEQADQRQHSAEPIDRP</sequence>
<dbReference type="GO" id="GO:0016020">
    <property type="term" value="C:membrane"/>
    <property type="evidence" value="ECO:0007669"/>
    <property type="project" value="UniProtKB-SubCell"/>
</dbReference>
<reference evidence="9 10" key="1">
    <citation type="submission" date="2019-03" db="EMBL/GenBank/DDBJ databases">
        <title>Genomics of glacier-inhabiting Cryobacterium strains.</title>
        <authorList>
            <person name="Liu Q."/>
            <person name="Xin Y.-H."/>
        </authorList>
    </citation>
    <scope>NUCLEOTIDE SEQUENCE [LARGE SCALE GENOMIC DNA]</scope>
    <source>
        <strain evidence="9 10">TMT2-48-2</strain>
    </source>
</reference>
<dbReference type="EMBL" id="SOGN01000004">
    <property type="protein sequence ID" value="TFC84280.1"/>
    <property type="molecule type" value="Genomic_DNA"/>
</dbReference>
<feature type="transmembrane region" description="Helical" evidence="7">
    <location>
        <begin position="74"/>
        <end position="92"/>
    </location>
</feature>
<feature type="domain" description="Cytochrome C biogenesis protein transmembrane" evidence="8">
    <location>
        <begin position="8"/>
        <end position="172"/>
    </location>
</feature>
<evidence type="ECO:0000313" key="9">
    <source>
        <dbReference type="EMBL" id="TFC84280.1"/>
    </source>
</evidence>
<dbReference type="RefSeq" id="WP_134368421.1">
    <property type="nucleotide sequence ID" value="NZ_SOGN01000004.1"/>
</dbReference>
<comment type="caution">
    <text evidence="9">The sequence shown here is derived from an EMBL/GenBank/DDBJ whole genome shotgun (WGS) entry which is preliminary data.</text>
</comment>
<feature type="transmembrane region" description="Helical" evidence="7">
    <location>
        <begin position="113"/>
        <end position="138"/>
    </location>
</feature>
<comment type="subcellular location">
    <subcellularLocation>
        <location evidence="1">Membrane</location>
        <topology evidence="1">Multi-pass membrane protein</topology>
    </subcellularLocation>
</comment>
<gene>
    <name evidence="9" type="ORF">E3T23_00260</name>
</gene>
<dbReference type="Pfam" id="PF02683">
    <property type="entry name" value="DsbD_TM"/>
    <property type="match status" value="1"/>
</dbReference>
<evidence type="ECO:0000256" key="1">
    <source>
        <dbReference type="ARBA" id="ARBA00004141"/>
    </source>
</evidence>
<dbReference type="GO" id="GO:0017004">
    <property type="term" value="P:cytochrome complex assembly"/>
    <property type="evidence" value="ECO:0007669"/>
    <property type="project" value="InterPro"/>
</dbReference>